<sequence length="69" mass="7779">MNPPIIMRNSSTLCIQKYAISRPREMCYCVATSTPDCIDPQGTIMCLETPLCTLYQPLTKINNPDNINK</sequence>
<dbReference type="AlphaFoldDB" id="A0A0E9VJS4"/>
<organism evidence="1">
    <name type="scientific">Anguilla anguilla</name>
    <name type="common">European freshwater eel</name>
    <name type="synonym">Muraena anguilla</name>
    <dbReference type="NCBI Taxonomy" id="7936"/>
    <lineage>
        <taxon>Eukaryota</taxon>
        <taxon>Metazoa</taxon>
        <taxon>Chordata</taxon>
        <taxon>Craniata</taxon>
        <taxon>Vertebrata</taxon>
        <taxon>Euteleostomi</taxon>
        <taxon>Actinopterygii</taxon>
        <taxon>Neopterygii</taxon>
        <taxon>Teleostei</taxon>
        <taxon>Anguilliformes</taxon>
        <taxon>Anguillidae</taxon>
        <taxon>Anguilla</taxon>
    </lineage>
</organism>
<reference evidence="1" key="2">
    <citation type="journal article" date="2015" name="Fish Shellfish Immunol.">
        <title>Early steps in the European eel (Anguilla anguilla)-Vibrio vulnificus interaction in the gills: Role of the RtxA13 toxin.</title>
        <authorList>
            <person name="Callol A."/>
            <person name="Pajuelo D."/>
            <person name="Ebbesson L."/>
            <person name="Teles M."/>
            <person name="MacKenzie S."/>
            <person name="Amaro C."/>
        </authorList>
    </citation>
    <scope>NUCLEOTIDE SEQUENCE</scope>
</reference>
<proteinExistence type="predicted"/>
<evidence type="ECO:0000313" key="1">
    <source>
        <dbReference type="EMBL" id="JAH78236.1"/>
    </source>
</evidence>
<dbReference type="EMBL" id="GBXM01030341">
    <property type="protein sequence ID" value="JAH78236.1"/>
    <property type="molecule type" value="Transcribed_RNA"/>
</dbReference>
<protein>
    <submittedName>
        <fullName evidence="1">Uncharacterized protein</fullName>
    </submittedName>
</protein>
<accession>A0A0E9VJS4</accession>
<reference evidence="1" key="1">
    <citation type="submission" date="2014-11" db="EMBL/GenBank/DDBJ databases">
        <authorList>
            <person name="Amaro Gonzalez C."/>
        </authorList>
    </citation>
    <scope>NUCLEOTIDE SEQUENCE</scope>
</reference>
<name>A0A0E9VJS4_ANGAN</name>